<dbReference type="EMBL" id="MN739851">
    <property type="protein sequence ID" value="QHT74513.1"/>
    <property type="molecule type" value="Genomic_DNA"/>
</dbReference>
<accession>A0A6C0H387</accession>
<reference evidence="1" key="1">
    <citation type="journal article" date="2020" name="Nature">
        <title>Giant virus diversity and host interactions through global metagenomics.</title>
        <authorList>
            <person name="Schulz F."/>
            <person name="Roux S."/>
            <person name="Paez-Espino D."/>
            <person name="Jungbluth S."/>
            <person name="Walsh D.A."/>
            <person name="Denef V.J."/>
            <person name="McMahon K.D."/>
            <person name="Konstantinidis K.T."/>
            <person name="Eloe-Fadrosh E.A."/>
            <person name="Kyrpides N.C."/>
            <person name="Woyke T."/>
        </authorList>
    </citation>
    <scope>NUCLEOTIDE SEQUENCE</scope>
    <source>
        <strain evidence="1">GVMAG-M-3300023179-59</strain>
    </source>
</reference>
<proteinExistence type="predicted"/>
<organism evidence="1">
    <name type="scientific">viral metagenome</name>
    <dbReference type="NCBI Taxonomy" id="1070528"/>
    <lineage>
        <taxon>unclassified sequences</taxon>
        <taxon>metagenomes</taxon>
        <taxon>organismal metagenomes</taxon>
    </lineage>
</organism>
<protein>
    <submittedName>
        <fullName evidence="1">Uncharacterized protein</fullName>
    </submittedName>
</protein>
<sequence>MQNYGSHYPYSSIRSWNENIQYANAQLEIQNATLARMIDTLVYNNNMYREQLRLYTFRPTTNMNPRNSVNYSLPMANSYMYQSLYPPAPIYQQNYDEYSLWNGTNNPLHILRKKTNMDMLYDSMNTFDTSYRI</sequence>
<evidence type="ECO:0000313" key="1">
    <source>
        <dbReference type="EMBL" id="QHT74513.1"/>
    </source>
</evidence>
<dbReference type="AlphaFoldDB" id="A0A6C0H387"/>
<name>A0A6C0H387_9ZZZZ</name>